<sequence>MHPKKFPAASYYQEVADDRHTINIPENVLGLHPMAKESDICIPLDRQKETLEASRPGDGDIIQQTRSDEDTKRNDQLAKLFAICLAMATISIAVATAVLFELLPTKMTNLHHPILFKSMAWSGVLSFISSATACGLSYINPHIQFLIRFIEMFLILSFSLTLFTLVIALLIL</sequence>
<keyword evidence="3" id="KW-1185">Reference proteome</keyword>
<gene>
    <name evidence="2" type="ORF">MKW98_022549</name>
</gene>
<proteinExistence type="predicted"/>
<evidence type="ECO:0000313" key="2">
    <source>
        <dbReference type="EMBL" id="KAI3910862.1"/>
    </source>
</evidence>
<evidence type="ECO:0000256" key="1">
    <source>
        <dbReference type="SAM" id="Phobius"/>
    </source>
</evidence>
<organism evidence="2 3">
    <name type="scientific">Papaver atlanticum</name>
    <dbReference type="NCBI Taxonomy" id="357466"/>
    <lineage>
        <taxon>Eukaryota</taxon>
        <taxon>Viridiplantae</taxon>
        <taxon>Streptophyta</taxon>
        <taxon>Embryophyta</taxon>
        <taxon>Tracheophyta</taxon>
        <taxon>Spermatophyta</taxon>
        <taxon>Magnoliopsida</taxon>
        <taxon>Ranunculales</taxon>
        <taxon>Papaveraceae</taxon>
        <taxon>Papaveroideae</taxon>
        <taxon>Papaver</taxon>
    </lineage>
</organism>
<dbReference type="AlphaFoldDB" id="A0AAD4SMK2"/>
<feature type="transmembrane region" description="Helical" evidence="1">
    <location>
        <begin position="152"/>
        <end position="171"/>
    </location>
</feature>
<evidence type="ECO:0008006" key="4">
    <source>
        <dbReference type="Google" id="ProtNLM"/>
    </source>
</evidence>
<protein>
    <recommendedName>
        <fullName evidence="4">PGG domain-containing protein</fullName>
    </recommendedName>
</protein>
<evidence type="ECO:0000313" key="3">
    <source>
        <dbReference type="Proteomes" id="UP001202328"/>
    </source>
</evidence>
<comment type="caution">
    <text evidence="2">The sequence shown here is derived from an EMBL/GenBank/DDBJ whole genome shotgun (WGS) entry which is preliminary data.</text>
</comment>
<dbReference type="EMBL" id="JAJJMB010010087">
    <property type="protein sequence ID" value="KAI3910862.1"/>
    <property type="molecule type" value="Genomic_DNA"/>
</dbReference>
<feature type="transmembrane region" description="Helical" evidence="1">
    <location>
        <begin position="120"/>
        <end position="140"/>
    </location>
</feature>
<accession>A0AAD4SMK2</accession>
<name>A0AAD4SMK2_9MAGN</name>
<reference evidence="2" key="1">
    <citation type="submission" date="2022-04" db="EMBL/GenBank/DDBJ databases">
        <title>A functionally conserved STORR gene fusion in Papaver species that diverged 16.8 million years ago.</title>
        <authorList>
            <person name="Catania T."/>
        </authorList>
    </citation>
    <scope>NUCLEOTIDE SEQUENCE</scope>
    <source>
        <strain evidence="2">S-188037</strain>
    </source>
</reference>
<dbReference type="Proteomes" id="UP001202328">
    <property type="component" value="Unassembled WGS sequence"/>
</dbReference>
<keyword evidence="1" id="KW-1133">Transmembrane helix</keyword>
<keyword evidence="1" id="KW-0812">Transmembrane</keyword>
<feature type="transmembrane region" description="Helical" evidence="1">
    <location>
        <begin position="80"/>
        <end position="100"/>
    </location>
</feature>
<keyword evidence="1" id="KW-0472">Membrane</keyword>